<dbReference type="RefSeq" id="WP_193953908.1">
    <property type="nucleotide sequence ID" value="NZ_JADEYS010000013.1"/>
</dbReference>
<evidence type="ECO:0000256" key="1">
    <source>
        <dbReference type="ARBA" id="ARBA00005384"/>
    </source>
</evidence>
<gene>
    <name evidence="7" type="ORF">IOQ59_13555</name>
</gene>
<dbReference type="AlphaFoldDB" id="A0A8J7JZ34"/>
<sequence length="490" mass="54833">MSALFHLNRDSNASTLQNQIREHLVNAILGGYLPADEPLPSSRSLAKSLQVARNTIVLVYDELTADGYLISKERSGYFVDPAFLNNQTQAANSDEEANDTVYKKTDWTKKLKVHAGTQQNPSQAHAWQSFPYPFVYAQLDSKLFPIDSWRKCWRDAVSVQAIRDWTSDRYDSDDPMLIDQIQKRILPNRGIQADSDEILVTIGSQHALYLLAQLLLDQTSKFGIEDPGYTSAGHIAEVIGASVASLPVDEQGLVVNDGLNGCNALYITPSYQCPTTVTMPLQRRMELLEKATEQDFVIIEDDYEMEINYDSNPVPALKSLDKHDQVLYIGSLSKTLAPGLRMGFMVGPKELIREARNLRQLMLRHPPLNNQRAVALFLAQGYHDALLRRLSRNFQDRSEAMAAALDKYLPGSYQQPSGGSSYWCKVPEHIDTAVLKEEAAKRGLLIISCSSYHFGDHLPKNYVKLGFSAIDISAIEPGIKILAELIREMS</sequence>
<keyword evidence="8" id="KW-1185">Reference proteome</keyword>
<dbReference type="Proteomes" id="UP000640333">
    <property type="component" value="Unassembled WGS sequence"/>
</dbReference>
<dbReference type="GO" id="GO:0008483">
    <property type="term" value="F:transaminase activity"/>
    <property type="evidence" value="ECO:0007669"/>
    <property type="project" value="UniProtKB-KW"/>
</dbReference>
<organism evidence="7 8">
    <name type="scientific">Pontibacterium sinense</name>
    <dbReference type="NCBI Taxonomy" id="2781979"/>
    <lineage>
        <taxon>Bacteria</taxon>
        <taxon>Pseudomonadati</taxon>
        <taxon>Pseudomonadota</taxon>
        <taxon>Gammaproteobacteria</taxon>
        <taxon>Oceanospirillales</taxon>
        <taxon>Oceanospirillaceae</taxon>
        <taxon>Pontibacterium</taxon>
    </lineage>
</organism>
<dbReference type="CDD" id="cd00609">
    <property type="entry name" value="AAT_like"/>
    <property type="match status" value="1"/>
</dbReference>
<dbReference type="Pfam" id="PF00392">
    <property type="entry name" value="GntR"/>
    <property type="match status" value="1"/>
</dbReference>
<dbReference type="InterPro" id="IPR051446">
    <property type="entry name" value="HTH_trans_reg/aminotransferase"/>
</dbReference>
<keyword evidence="2" id="KW-0663">Pyridoxal phosphate</keyword>
<protein>
    <submittedName>
        <fullName evidence="7">PLP-dependent aminotransferase family protein</fullName>
    </submittedName>
</protein>
<proteinExistence type="inferred from homology"/>
<reference evidence="7" key="1">
    <citation type="submission" date="2020-10" db="EMBL/GenBank/DDBJ databases">
        <title>Bacterium isolated from coastal waters sediment.</title>
        <authorList>
            <person name="Chen R.-J."/>
            <person name="Lu D.-C."/>
            <person name="Zhu K.-L."/>
            <person name="Du Z.-J."/>
        </authorList>
    </citation>
    <scope>NUCLEOTIDE SEQUENCE</scope>
    <source>
        <strain evidence="7">N1Y112</strain>
    </source>
</reference>
<dbReference type="GO" id="GO:0003677">
    <property type="term" value="F:DNA binding"/>
    <property type="evidence" value="ECO:0007669"/>
    <property type="project" value="UniProtKB-KW"/>
</dbReference>
<keyword evidence="4" id="KW-0238">DNA-binding</keyword>
<dbReference type="InterPro" id="IPR036390">
    <property type="entry name" value="WH_DNA-bd_sf"/>
</dbReference>
<dbReference type="SUPFAM" id="SSF53383">
    <property type="entry name" value="PLP-dependent transferases"/>
    <property type="match status" value="1"/>
</dbReference>
<dbReference type="Gene3D" id="3.40.640.10">
    <property type="entry name" value="Type I PLP-dependent aspartate aminotransferase-like (Major domain)"/>
    <property type="match status" value="1"/>
</dbReference>
<dbReference type="PANTHER" id="PTHR46577">
    <property type="entry name" value="HTH-TYPE TRANSCRIPTIONAL REGULATORY PROTEIN GABR"/>
    <property type="match status" value="1"/>
</dbReference>
<dbReference type="InterPro" id="IPR000524">
    <property type="entry name" value="Tscrpt_reg_HTH_GntR"/>
</dbReference>
<keyword evidence="7" id="KW-0808">Transferase</keyword>
<evidence type="ECO:0000256" key="4">
    <source>
        <dbReference type="ARBA" id="ARBA00023125"/>
    </source>
</evidence>
<keyword evidence="5" id="KW-0804">Transcription</keyword>
<dbReference type="InterPro" id="IPR015424">
    <property type="entry name" value="PyrdxlP-dep_Trfase"/>
</dbReference>
<dbReference type="PANTHER" id="PTHR46577:SF1">
    <property type="entry name" value="HTH-TYPE TRANSCRIPTIONAL REGULATORY PROTEIN GABR"/>
    <property type="match status" value="1"/>
</dbReference>
<dbReference type="Pfam" id="PF00155">
    <property type="entry name" value="Aminotran_1_2"/>
    <property type="match status" value="1"/>
</dbReference>
<comment type="caution">
    <text evidence="7">The sequence shown here is derived from an EMBL/GenBank/DDBJ whole genome shotgun (WGS) entry which is preliminary data.</text>
</comment>
<dbReference type="GO" id="GO:0030170">
    <property type="term" value="F:pyridoxal phosphate binding"/>
    <property type="evidence" value="ECO:0007669"/>
    <property type="project" value="InterPro"/>
</dbReference>
<dbReference type="SMART" id="SM00345">
    <property type="entry name" value="HTH_GNTR"/>
    <property type="match status" value="1"/>
</dbReference>
<feature type="domain" description="HTH gntR-type" evidence="6">
    <location>
        <begin position="14"/>
        <end position="82"/>
    </location>
</feature>
<dbReference type="CDD" id="cd07377">
    <property type="entry name" value="WHTH_GntR"/>
    <property type="match status" value="1"/>
</dbReference>
<evidence type="ECO:0000313" key="7">
    <source>
        <dbReference type="EMBL" id="MBE9398283.1"/>
    </source>
</evidence>
<dbReference type="InterPro" id="IPR036388">
    <property type="entry name" value="WH-like_DNA-bd_sf"/>
</dbReference>
<evidence type="ECO:0000256" key="3">
    <source>
        <dbReference type="ARBA" id="ARBA00023015"/>
    </source>
</evidence>
<dbReference type="Gene3D" id="1.10.10.10">
    <property type="entry name" value="Winged helix-like DNA-binding domain superfamily/Winged helix DNA-binding domain"/>
    <property type="match status" value="1"/>
</dbReference>
<name>A0A8J7JZ34_9GAMM</name>
<keyword evidence="3" id="KW-0805">Transcription regulation</keyword>
<dbReference type="PROSITE" id="PS50949">
    <property type="entry name" value="HTH_GNTR"/>
    <property type="match status" value="1"/>
</dbReference>
<keyword evidence="7" id="KW-0032">Aminotransferase</keyword>
<dbReference type="InterPro" id="IPR004839">
    <property type="entry name" value="Aminotransferase_I/II_large"/>
</dbReference>
<dbReference type="SUPFAM" id="SSF46785">
    <property type="entry name" value="Winged helix' DNA-binding domain"/>
    <property type="match status" value="1"/>
</dbReference>
<dbReference type="EMBL" id="JADEYS010000013">
    <property type="protein sequence ID" value="MBE9398283.1"/>
    <property type="molecule type" value="Genomic_DNA"/>
</dbReference>
<comment type="similarity">
    <text evidence="1">In the C-terminal section; belongs to the class-I pyridoxal-phosphate-dependent aminotransferase family.</text>
</comment>
<evidence type="ECO:0000313" key="8">
    <source>
        <dbReference type="Proteomes" id="UP000640333"/>
    </source>
</evidence>
<dbReference type="InterPro" id="IPR015421">
    <property type="entry name" value="PyrdxlP-dep_Trfase_major"/>
</dbReference>
<accession>A0A8J7JZ34</accession>
<evidence type="ECO:0000256" key="2">
    <source>
        <dbReference type="ARBA" id="ARBA00022898"/>
    </source>
</evidence>
<evidence type="ECO:0000256" key="5">
    <source>
        <dbReference type="ARBA" id="ARBA00023163"/>
    </source>
</evidence>
<dbReference type="GO" id="GO:0003700">
    <property type="term" value="F:DNA-binding transcription factor activity"/>
    <property type="evidence" value="ECO:0007669"/>
    <property type="project" value="InterPro"/>
</dbReference>
<evidence type="ECO:0000259" key="6">
    <source>
        <dbReference type="PROSITE" id="PS50949"/>
    </source>
</evidence>